<evidence type="ECO:0000313" key="4">
    <source>
        <dbReference type="EMBL" id="KAH0807269.1"/>
    </source>
</evidence>
<dbReference type="PROSITE" id="PS50297">
    <property type="entry name" value="ANK_REP_REGION"/>
    <property type="match status" value="3"/>
</dbReference>
<dbReference type="PROSITE" id="PS50088">
    <property type="entry name" value="ANK_REPEAT"/>
    <property type="match status" value="3"/>
</dbReference>
<dbReference type="PANTHER" id="PTHR24171">
    <property type="entry name" value="ANKYRIN REPEAT DOMAIN-CONTAINING PROTEIN 39-RELATED"/>
    <property type="match status" value="1"/>
</dbReference>
<dbReference type="InterPro" id="IPR027417">
    <property type="entry name" value="P-loop_NTPase"/>
</dbReference>
<dbReference type="Gene3D" id="1.25.40.20">
    <property type="entry name" value="Ankyrin repeat-containing domain"/>
    <property type="match status" value="2"/>
</dbReference>
<dbReference type="AlphaFoldDB" id="A0A8J6H2R9"/>
<keyword evidence="5" id="KW-1185">Reference proteome</keyword>
<feature type="repeat" description="ANK" evidence="3">
    <location>
        <begin position="572"/>
        <end position="604"/>
    </location>
</feature>
<comment type="caution">
    <text evidence="4">The sequence shown here is derived from an EMBL/GenBank/DDBJ whole genome shotgun (WGS) entry which is preliminary data.</text>
</comment>
<dbReference type="Gene3D" id="3.40.50.300">
    <property type="entry name" value="P-loop containing nucleotide triphosphate hydrolases"/>
    <property type="match status" value="1"/>
</dbReference>
<reference evidence="4" key="2">
    <citation type="submission" date="2021-08" db="EMBL/GenBank/DDBJ databases">
        <authorList>
            <person name="Eriksson T."/>
        </authorList>
    </citation>
    <scope>NUCLEOTIDE SEQUENCE</scope>
    <source>
        <strain evidence="4">Stoneville</strain>
        <tissue evidence="4">Whole head</tissue>
    </source>
</reference>
<dbReference type="PANTHER" id="PTHR24171:SF9">
    <property type="entry name" value="ANKYRIN REPEAT DOMAIN-CONTAINING PROTEIN 39"/>
    <property type="match status" value="1"/>
</dbReference>
<evidence type="ECO:0000256" key="1">
    <source>
        <dbReference type="ARBA" id="ARBA00022737"/>
    </source>
</evidence>
<protein>
    <recommendedName>
        <fullName evidence="6">Ankyrin repeat protein</fullName>
    </recommendedName>
</protein>
<accession>A0A8J6H2R9</accession>
<organism evidence="4 5">
    <name type="scientific">Tenebrio molitor</name>
    <name type="common">Yellow mealworm beetle</name>
    <dbReference type="NCBI Taxonomy" id="7067"/>
    <lineage>
        <taxon>Eukaryota</taxon>
        <taxon>Metazoa</taxon>
        <taxon>Ecdysozoa</taxon>
        <taxon>Arthropoda</taxon>
        <taxon>Hexapoda</taxon>
        <taxon>Insecta</taxon>
        <taxon>Pterygota</taxon>
        <taxon>Neoptera</taxon>
        <taxon>Endopterygota</taxon>
        <taxon>Coleoptera</taxon>
        <taxon>Polyphaga</taxon>
        <taxon>Cucujiformia</taxon>
        <taxon>Tenebrionidae</taxon>
        <taxon>Tenebrio</taxon>
    </lineage>
</organism>
<keyword evidence="1" id="KW-0677">Repeat</keyword>
<evidence type="ECO:0000256" key="2">
    <source>
        <dbReference type="ARBA" id="ARBA00023043"/>
    </source>
</evidence>
<gene>
    <name evidence="4" type="ORF">GEV33_015522</name>
</gene>
<dbReference type="SUPFAM" id="SSF52540">
    <property type="entry name" value="P-loop containing nucleoside triphosphate hydrolases"/>
    <property type="match status" value="1"/>
</dbReference>
<keyword evidence="2 3" id="KW-0040">ANK repeat</keyword>
<dbReference type="Pfam" id="PF12796">
    <property type="entry name" value="Ank_2"/>
    <property type="match status" value="1"/>
</dbReference>
<dbReference type="EMBL" id="JABDTM020030912">
    <property type="protein sequence ID" value="KAH0807269.1"/>
    <property type="molecule type" value="Genomic_DNA"/>
</dbReference>
<evidence type="ECO:0000256" key="3">
    <source>
        <dbReference type="PROSITE-ProRule" id="PRU00023"/>
    </source>
</evidence>
<sequence length="635" mass="74287">MGKTTLLKKLKNECDSRFWTIDVDLKTHNEFFKKKHDANELLNHLFEGNENNFSKHIRDVFRSKKKVYFFFDGLDDVENSCVDNVLDSVNELLSEGFHIWISSRKNLKTKLEDRFNKVAMDIEEIEEEHQKFYIKKRLKEEYTHEQIENLFSKIFNNFDIDNNRQISGKALQLYIITQNFLGNKELHQKMTEDTSGFVFTKMYEWFFRGRIKHNQDKVKSQNPQLFWGDVEDILEKYEHLAVHSVFSEEVFQKLNVDLRRAQRFLNQIKTNKDPFGIVTKVNDEEKAVFEHFTHKNLMIILSVTLAEDNPLHLAVIYRNVDQIETYIDDKNVHDKAGRNPFQLATYVEPRFVDRNISWFDVHIKQREYLTNIAILEKMVKFKSDKCDKLFELDDLGYAFENESFVSAEIILKTCGYAKEELHLYTKKYINNDNFVDFCWKHGCKNLLSSIFENSKKSKNYIKENASVIIQEIIKSCYFQENETFRFVIDTLDDKYDINVECTKYATGETALHLAAMYRKTYAVQILIEKGASVKAVTTANETPLHLASERGDLKTVALLIEKGASVNAVTTNNDTPLHLASERGDLKTVVLLIEKGASVNAVRTNNETPLHLEHLLMPLQLMTKLRYIWHPNVGI</sequence>
<proteinExistence type="predicted"/>
<name>A0A8J6H2R9_TENMO</name>
<dbReference type="Pfam" id="PF00023">
    <property type="entry name" value="Ank"/>
    <property type="match status" value="1"/>
</dbReference>
<dbReference type="SMART" id="SM00248">
    <property type="entry name" value="ANK"/>
    <property type="match status" value="4"/>
</dbReference>
<dbReference type="InterPro" id="IPR002110">
    <property type="entry name" value="Ankyrin_rpt"/>
</dbReference>
<evidence type="ECO:0008006" key="6">
    <source>
        <dbReference type="Google" id="ProtNLM"/>
    </source>
</evidence>
<feature type="repeat" description="ANK" evidence="3">
    <location>
        <begin position="506"/>
        <end position="538"/>
    </location>
</feature>
<dbReference type="InterPro" id="IPR036770">
    <property type="entry name" value="Ankyrin_rpt-contain_sf"/>
</dbReference>
<reference evidence="4" key="1">
    <citation type="journal article" date="2020" name="J Insects Food Feed">
        <title>The yellow mealworm (Tenebrio molitor) genome: a resource for the emerging insects as food and feed industry.</title>
        <authorList>
            <person name="Eriksson T."/>
            <person name="Andere A."/>
            <person name="Kelstrup H."/>
            <person name="Emery V."/>
            <person name="Picard C."/>
        </authorList>
    </citation>
    <scope>NUCLEOTIDE SEQUENCE</scope>
    <source>
        <strain evidence="4">Stoneville</strain>
        <tissue evidence="4">Whole head</tissue>
    </source>
</reference>
<feature type="repeat" description="ANK" evidence="3">
    <location>
        <begin position="539"/>
        <end position="571"/>
    </location>
</feature>
<evidence type="ECO:0000313" key="5">
    <source>
        <dbReference type="Proteomes" id="UP000719412"/>
    </source>
</evidence>
<dbReference type="SUPFAM" id="SSF48403">
    <property type="entry name" value="Ankyrin repeat"/>
    <property type="match status" value="1"/>
</dbReference>
<dbReference type="Proteomes" id="UP000719412">
    <property type="component" value="Unassembled WGS sequence"/>
</dbReference>